<evidence type="ECO:0000256" key="2">
    <source>
        <dbReference type="ARBA" id="ARBA00022840"/>
    </source>
</evidence>
<dbReference type="InterPro" id="IPR050117">
    <property type="entry name" value="MAPK"/>
</dbReference>
<proteinExistence type="predicted"/>
<dbReference type="InterPro" id="IPR000719">
    <property type="entry name" value="Prot_kinase_dom"/>
</dbReference>
<dbReference type="Proteomes" id="UP000011014">
    <property type="component" value="Unassembled WGS sequence"/>
</dbReference>
<organism evidence="5">
    <name type="scientific">Oikopleura dioica</name>
    <name type="common">Tunicate</name>
    <dbReference type="NCBI Taxonomy" id="34765"/>
    <lineage>
        <taxon>Eukaryota</taxon>
        <taxon>Metazoa</taxon>
        <taxon>Chordata</taxon>
        <taxon>Tunicata</taxon>
        <taxon>Appendicularia</taxon>
        <taxon>Copelata</taxon>
        <taxon>Oikopleuridae</taxon>
        <taxon>Oikopleura</taxon>
    </lineage>
</organism>
<dbReference type="InterPro" id="IPR011009">
    <property type="entry name" value="Kinase-like_dom_sf"/>
</dbReference>
<dbReference type="FunFam" id="3.30.200.20:FF:000961">
    <property type="entry name" value="Mitogen-activated protein kinase"/>
    <property type="match status" value="1"/>
</dbReference>
<protein>
    <recommendedName>
        <fullName evidence="4">Protein kinase domain-containing protein</fullName>
    </recommendedName>
</protein>
<dbReference type="PROSITE" id="PS00107">
    <property type="entry name" value="PROTEIN_KINASE_ATP"/>
    <property type="match status" value="1"/>
</dbReference>
<gene>
    <name evidence="5" type="ORF">GSOID_T00019265001</name>
</gene>
<feature type="domain" description="Protein kinase" evidence="4">
    <location>
        <begin position="28"/>
        <end position="120"/>
    </location>
</feature>
<dbReference type="InterPro" id="IPR017441">
    <property type="entry name" value="Protein_kinase_ATP_BS"/>
</dbReference>
<dbReference type="GO" id="GO:0004672">
    <property type="term" value="F:protein kinase activity"/>
    <property type="evidence" value="ECO:0007669"/>
    <property type="project" value="InterPro"/>
</dbReference>
<accession>E4YTF7</accession>
<feature type="binding site" evidence="3">
    <location>
        <position position="57"/>
    </location>
    <ligand>
        <name>ATP</name>
        <dbReference type="ChEBI" id="CHEBI:30616"/>
    </ligand>
</feature>
<dbReference type="Gene3D" id="3.30.200.20">
    <property type="entry name" value="Phosphorylase Kinase, domain 1"/>
    <property type="match status" value="1"/>
</dbReference>
<dbReference type="PANTHER" id="PTHR24055">
    <property type="entry name" value="MITOGEN-ACTIVATED PROTEIN KINASE"/>
    <property type="match status" value="1"/>
</dbReference>
<evidence type="ECO:0000256" key="3">
    <source>
        <dbReference type="PROSITE-ProRule" id="PRU10141"/>
    </source>
</evidence>
<name>E4YTF7_OIKDI</name>
<dbReference type="AlphaFoldDB" id="E4YTF7"/>
<evidence type="ECO:0000259" key="4">
    <source>
        <dbReference type="PROSITE" id="PS50011"/>
    </source>
</evidence>
<keyword evidence="2 3" id="KW-0067">ATP-binding</keyword>
<sequence>MNMMKNLSQGLSDRYFESVNQRLYETQNEVDKPIGHGAFGIVWAVTDPRTNVRVALKKMPHVFQNLVTAKRVFRELRMLCSFRHENVLAARDVLLPCSLETFDELYVLTPLMQEWIYSKI</sequence>
<reference evidence="5" key="1">
    <citation type="journal article" date="2010" name="Science">
        <title>Plasticity of animal genome architecture unmasked by rapid evolution of a pelagic tunicate.</title>
        <authorList>
            <person name="Denoeud F."/>
            <person name="Henriet S."/>
            <person name="Mungpakdee S."/>
            <person name="Aury J.M."/>
            <person name="Da Silva C."/>
            <person name="Brinkmann H."/>
            <person name="Mikhaleva J."/>
            <person name="Olsen L.C."/>
            <person name="Jubin C."/>
            <person name="Canestro C."/>
            <person name="Bouquet J.M."/>
            <person name="Danks G."/>
            <person name="Poulain J."/>
            <person name="Campsteijn C."/>
            <person name="Adamski M."/>
            <person name="Cross I."/>
            <person name="Yadetie F."/>
            <person name="Muffato M."/>
            <person name="Louis A."/>
            <person name="Butcher S."/>
            <person name="Tsagkogeorga G."/>
            <person name="Konrad A."/>
            <person name="Singh S."/>
            <person name="Jensen M.F."/>
            <person name="Cong E.H."/>
            <person name="Eikeseth-Otteraa H."/>
            <person name="Noel B."/>
            <person name="Anthouard V."/>
            <person name="Porcel B.M."/>
            <person name="Kachouri-Lafond R."/>
            <person name="Nishino A."/>
            <person name="Ugolini M."/>
            <person name="Chourrout P."/>
            <person name="Nishida H."/>
            <person name="Aasland R."/>
            <person name="Huzurbazar S."/>
            <person name="Westhof E."/>
            <person name="Delsuc F."/>
            <person name="Lehrach H."/>
            <person name="Reinhardt R."/>
            <person name="Weissenbach J."/>
            <person name="Roy S.W."/>
            <person name="Artiguenave F."/>
            <person name="Postlethwait J.H."/>
            <person name="Manak J.R."/>
            <person name="Thompson E.M."/>
            <person name="Jaillon O."/>
            <person name="Du Pasquier L."/>
            <person name="Boudinot P."/>
            <person name="Liberles D.A."/>
            <person name="Volff J.N."/>
            <person name="Philippe H."/>
            <person name="Lenhard B."/>
            <person name="Roest Crollius H."/>
            <person name="Wincker P."/>
            <person name="Chourrout D."/>
        </authorList>
    </citation>
    <scope>NUCLEOTIDE SEQUENCE [LARGE SCALE GENOMIC DNA]</scope>
</reference>
<evidence type="ECO:0000313" key="5">
    <source>
        <dbReference type="EMBL" id="CBY38746.1"/>
    </source>
</evidence>
<dbReference type="PROSITE" id="PS50011">
    <property type="entry name" value="PROTEIN_KINASE_DOM"/>
    <property type="match status" value="1"/>
</dbReference>
<evidence type="ECO:0000256" key="1">
    <source>
        <dbReference type="ARBA" id="ARBA00022741"/>
    </source>
</evidence>
<keyword evidence="1 3" id="KW-0547">Nucleotide-binding</keyword>
<dbReference type="SUPFAM" id="SSF56112">
    <property type="entry name" value="Protein kinase-like (PK-like)"/>
    <property type="match status" value="1"/>
</dbReference>
<dbReference type="GO" id="GO:0005524">
    <property type="term" value="F:ATP binding"/>
    <property type="evidence" value="ECO:0007669"/>
    <property type="project" value="UniProtKB-UniRule"/>
</dbReference>
<dbReference type="EMBL" id="FN655313">
    <property type="protein sequence ID" value="CBY38746.1"/>
    <property type="molecule type" value="Genomic_DNA"/>
</dbReference>
<dbReference type="Pfam" id="PF00069">
    <property type="entry name" value="Pkinase"/>
    <property type="match status" value="1"/>
</dbReference>